<evidence type="ECO:0000259" key="5">
    <source>
        <dbReference type="PROSITE" id="PS50112"/>
    </source>
</evidence>
<evidence type="ECO:0000313" key="7">
    <source>
        <dbReference type="Proteomes" id="UP000001353"/>
    </source>
</evidence>
<dbReference type="SUPFAM" id="SSF55874">
    <property type="entry name" value="ATPase domain of HSP90 chaperone/DNA topoisomerase II/histidine kinase"/>
    <property type="match status" value="1"/>
</dbReference>
<dbReference type="EMBL" id="CP002623">
    <property type="protein sequence ID" value="AEI93269.1"/>
    <property type="molecule type" value="Genomic_DNA"/>
</dbReference>
<dbReference type="NCBIfam" id="TIGR00229">
    <property type="entry name" value="sensory_box"/>
    <property type="match status" value="1"/>
</dbReference>
<evidence type="ECO:0000256" key="3">
    <source>
        <dbReference type="ARBA" id="ARBA00022991"/>
    </source>
</evidence>
<keyword evidence="3" id="KW-0157">Chromophore</keyword>
<dbReference type="STRING" id="391595.RLO149_c012670"/>
<organism evidence="6 7">
    <name type="scientific">Roseobacter litoralis (strain ATCC 49566 / DSM 6996 / JCM 21268 / NBRC 15278 / OCh 149)</name>
    <dbReference type="NCBI Taxonomy" id="391595"/>
    <lineage>
        <taxon>Bacteria</taxon>
        <taxon>Pseudomonadati</taxon>
        <taxon>Pseudomonadota</taxon>
        <taxon>Alphaproteobacteria</taxon>
        <taxon>Rhodobacterales</taxon>
        <taxon>Roseobacteraceae</taxon>
        <taxon>Roseobacter</taxon>
    </lineage>
</organism>
<keyword evidence="7" id="KW-1185">Reference proteome</keyword>
<dbReference type="Gene3D" id="3.30.565.10">
    <property type="entry name" value="Histidine kinase-like ATPase, C-terminal domain"/>
    <property type="match status" value="1"/>
</dbReference>
<dbReference type="Pfam" id="PF02518">
    <property type="entry name" value="HATPase_c"/>
    <property type="match status" value="1"/>
</dbReference>
<dbReference type="InterPro" id="IPR036890">
    <property type="entry name" value="HATPase_C_sf"/>
</dbReference>
<sequence length="350" mass="38245">MADTKTKSRAGAKQKSEPFSEQDFGGFSRSQVAMVLTNPNLDDNPIVYANEAFVRTTGYAHSAIVGRNCRFLQGEDTDKAAVDVLRHAIELDQNVTVDILNYKANGAPFMNRLVVSPIVDSQGKTEYFIGIQKELRNGERDPSAEKVHDHLMEVQNRVQSDLSMIITMIRNQSAATSVPDDFAALKRRVETLELLYEEMKLADRHANRDTVQMGSFVSRLASAIAHTEGRPGIRMNMQIEPLEVSIEVATRVGLVVSELLTNTFQHAFERMETGLVEIRMSQLSAGGLRLIVSDDGIGIPRSMEWPSSATVGGRIVCGLIEGLEGTLHLGRGAAGSFVTIDVPAGASVTE</sequence>
<dbReference type="RefSeq" id="WP_013961207.1">
    <property type="nucleotide sequence ID" value="NC_015730.1"/>
</dbReference>
<feature type="region of interest" description="Disordered" evidence="4">
    <location>
        <begin position="1"/>
        <end position="24"/>
    </location>
</feature>
<gene>
    <name evidence="6" type="ordered locus">RLO149_c012670</name>
</gene>
<dbReference type="PROSITE" id="PS50112">
    <property type="entry name" value="PAS"/>
    <property type="match status" value="1"/>
</dbReference>
<dbReference type="SMART" id="SM00387">
    <property type="entry name" value="HATPase_c"/>
    <property type="match status" value="1"/>
</dbReference>
<dbReference type="InterPro" id="IPR035965">
    <property type="entry name" value="PAS-like_dom_sf"/>
</dbReference>
<evidence type="ECO:0000256" key="4">
    <source>
        <dbReference type="SAM" id="MobiDB-lite"/>
    </source>
</evidence>
<keyword evidence="1" id="KW-0285">Flavoprotein</keyword>
<dbReference type="InterPro" id="IPR003594">
    <property type="entry name" value="HATPase_dom"/>
</dbReference>
<dbReference type="SUPFAM" id="SSF55785">
    <property type="entry name" value="PYP-like sensor domain (PAS domain)"/>
    <property type="match status" value="1"/>
</dbReference>
<name>F7ZD60_ROSLO</name>
<dbReference type="Gene3D" id="3.30.450.20">
    <property type="entry name" value="PAS domain"/>
    <property type="match status" value="1"/>
</dbReference>
<dbReference type="eggNOG" id="COG3920">
    <property type="taxonomic scope" value="Bacteria"/>
</dbReference>
<keyword evidence="6" id="KW-0067">ATP-binding</keyword>
<dbReference type="PANTHER" id="PTHR47429:SF2">
    <property type="entry name" value="PROTEIN TWIN LOV 1"/>
    <property type="match status" value="1"/>
</dbReference>
<accession>F7ZD60</accession>
<protein>
    <submittedName>
        <fullName evidence="6">ATP-binding sensor protein</fullName>
    </submittedName>
</protein>
<dbReference type="CDD" id="cd00130">
    <property type="entry name" value="PAS"/>
    <property type="match status" value="1"/>
</dbReference>
<feature type="domain" description="PAS" evidence="5">
    <location>
        <begin position="43"/>
        <end position="92"/>
    </location>
</feature>
<keyword evidence="6" id="KW-0547">Nucleotide-binding</keyword>
<evidence type="ECO:0000256" key="2">
    <source>
        <dbReference type="ARBA" id="ARBA00022643"/>
    </source>
</evidence>
<evidence type="ECO:0000256" key="1">
    <source>
        <dbReference type="ARBA" id="ARBA00022630"/>
    </source>
</evidence>
<dbReference type="OrthoDB" id="489241at2"/>
<dbReference type="Proteomes" id="UP000001353">
    <property type="component" value="Chromosome"/>
</dbReference>
<dbReference type="PANTHER" id="PTHR47429">
    <property type="entry name" value="PROTEIN TWIN LOV 1"/>
    <property type="match status" value="1"/>
</dbReference>
<reference evidence="6 7" key="1">
    <citation type="journal article" date="2011" name="BMC Genomics">
        <title>Comparative genome analysis and genome-guided physiological analysis of Roseobacter litoralis.</title>
        <authorList>
            <person name="Kalhoefer D."/>
            <person name="Thole S."/>
            <person name="Voget S."/>
            <person name="Lehmann R."/>
            <person name="Liesegang H."/>
            <person name="Wollher A."/>
            <person name="Daniel R."/>
            <person name="Simon M."/>
            <person name="Brinkhoff T."/>
        </authorList>
    </citation>
    <scope>NUCLEOTIDE SEQUENCE [LARGE SCALE GENOMIC DNA]</scope>
    <source>
        <strain evidence="7">ATCC 49566 / DSM 6996 / JCM 21268 / NBRC 15278 / OCh 149</strain>
    </source>
</reference>
<proteinExistence type="predicted"/>
<dbReference type="AlphaFoldDB" id="F7ZD60"/>
<dbReference type="GO" id="GO:0005524">
    <property type="term" value="F:ATP binding"/>
    <property type="evidence" value="ECO:0007669"/>
    <property type="project" value="UniProtKB-KW"/>
</dbReference>
<dbReference type="HOGENOM" id="CLU_000445_114_57_5"/>
<keyword evidence="2" id="KW-0288">FMN</keyword>
<dbReference type="KEGG" id="rli:RLO149_c012670"/>
<dbReference type="Pfam" id="PF13426">
    <property type="entry name" value="PAS_9"/>
    <property type="match status" value="1"/>
</dbReference>
<dbReference type="InterPro" id="IPR000014">
    <property type="entry name" value="PAS"/>
</dbReference>
<evidence type="ECO:0000313" key="6">
    <source>
        <dbReference type="EMBL" id="AEI93269.1"/>
    </source>
</evidence>